<feature type="domain" description="AMP-binding enzyme C-terminal" evidence="2">
    <location>
        <begin position="440"/>
        <end position="515"/>
    </location>
</feature>
<dbReference type="Pfam" id="PF00501">
    <property type="entry name" value="AMP-binding"/>
    <property type="match status" value="1"/>
</dbReference>
<dbReference type="EMBL" id="CP017839">
    <property type="protein sequence ID" value="APA96744.1"/>
    <property type="molecule type" value="Genomic_DNA"/>
</dbReference>
<dbReference type="InterPro" id="IPR045851">
    <property type="entry name" value="AMP-bd_C_sf"/>
</dbReference>
<evidence type="ECO:0000259" key="2">
    <source>
        <dbReference type="Pfam" id="PF13193"/>
    </source>
</evidence>
<dbReference type="InterPro" id="IPR050237">
    <property type="entry name" value="ATP-dep_AMP-bd_enzyme"/>
</dbReference>
<feature type="domain" description="AMP-dependent synthetase/ligase" evidence="1">
    <location>
        <begin position="9"/>
        <end position="379"/>
    </location>
</feature>
<dbReference type="InterPro" id="IPR000873">
    <property type="entry name" value="AMP-dep_synth/lig_dom"/>
</dbReference>
<keyword evidence="3" id="KW-0436">Ligase</keyword>
<gene>
    <name evidence="3" type="ORF">NS506_02683</name>
</gene>
<organism evidence="3 4">
    <name type="scientific">Nocardia seriolae</name>
    <dbReference type="NCBI Taxonomy" id="37332"/>
    <lineage>
        <taxon>Bacteria</taxon>
        <taxon>Bacillati</taxon>
        <taxon>Actinomycetota</taxon>
        <taxon>Actinomycetes</taxon>
        <taxon>Mycobacteriales</taxon>
        <taxon>Nocardiaceae</taxon>
        <taxon>Nocardia</taxon>
    </lineage>
</organism>
<dbReference type="InterPro" id="IPR042099">
    <property type="entry name" value="ANL_N_sf"/>
</dbReference>
<dbReference type="InterPro" id="IPR020845">
    <property type="entry name" value="AMP-binding_CS"/>
</dbReference>
<dbReference type="InterPro" id="IPR025110">
    <property type="entry name" value="AMP-bd_C"/>
</dbReference>
<dbReference type="SUPFAM" id="SSF56801">
    <property type="entry name" value="Acetyl-CoA synthetase-like"/>
    <property type="match status" value="1"/>
</dbReference>
<evidence type="ECO:0000313" key="4">
    <source>
        <dbReference type="Proteomes" id="UP000180166"/>
    </source>
</evidence>
<dbReference type="Gene3D" id="3.40.50.12780">
    <property type="entry name" value="N-terminal domain of ligase-like"/>
    <property type="match status" value="1"/>
</dbReference>
<dbReference type="Proteomes" id="UP000180166">
    <property type="component" value="Chromosome"/>
</dbReference>
<dbReference type="RefSeq" id="WP_071343804.1">
    <property type="nucleotide sequence ID" value="NZ_CP017839.1"/>
</dbReference>
<protein>
    <submittedName>
        <fullName evidence="3">Long-chain-fatty-acid--CoA/3-oxocholest-4-en-26-oate--CoA ligase</fullName>
    </submittedName>
</protein>
<dbReference type="PROSITE" id="PS00455">
    <property type="entry name" value="AMP_BINDING"/>
    <property type="match status" value="1"/>
</dbReference>
<proteinExistence type="predicted"/>
<evidence type="ECO:0000313" key="3">
    <source>
        <dbReference type="EMBL" id="APA96744.1"/>
    </source>
</evidence>
<dbReference type="GO" id="GO:0016878">
    <property type="term" value="F:acid-thiol ligase activity"/>
    <property type="evidence" value="ECO:0007669"/>
    <property type="project" value="UniProtKB-ARBA"/>
</dbReference>
<dbReference type="AlphaFoldDB" id="A0ABC8AR08"/>
<dbReference type="PANTHER" id="PTHR43767:SF1">
    <property type="entry name" value="NONRIBOSOMAL PEPTIDE SYNTHASE PES1 (EUROFUNG)-RELATED"/>
    <property type="match status" value="1"/>
</dbReference>
<dbReference type="KEGG" id="nsr:NS506_02683"/>
<dbReference type="Pfam" id="PF13193">
    <property type="entry name" value="AMP-binding_C"/>
    <property type="match status" value="1"/>
</dbReference>
<dbReference type="Gene3D" id="3.30.300.30">
    <property type="match status" value="1"/>
</dbReference>
<dbReference type="PANTHER" id="PTHR43767">
    <property type="entry name" value="LONG-CHAIN-FATTY-ACID--COA LIGASE"/>
    <property type="match status" value="1"/>
</dbReference>
<reference evidence="3 4" key="1">
    <citation type="submission" date="2016-10" db="EMBL/GenBank/DDBJ databases">
        <title>Genome sequence of Nocardia seriolae strain EM150506, isolated from Anguila japonica.</title>
        <authorList>
            <person name="Han H.-J."/>
        </authorList>
    </citation>
    <scope>NUCLEOTIDE SEQUENCE [LARGE SCALE GENOMIC DNA]</scope>
    <source>
        <strain evidence="3 4">EM150506</strain>
    </source>
</reference>
<evidence type="ECO:0000259" key="1">
    <source>
        <dbReference type="Pfam" id="PF00501"/>
    </source>
</evidence>
<dbReference type="NCBIfam" id="NF005863">
    <property type="entry name" value="PRK07798.1"/>
    <property type="match status" value="1"/>
</dbReference>
<name>A0ABC8AR08_9NOCA</name>
<sequence length="536" mass="58427">MVLNVADLFEHAGDAVPERTALICGDRQLTYRELDEEANRLAKHLGANGIRAGDHVGVYARNRIETVVAMLATYKLRAVSVAVNYRYVVEELRYLFDNADLVALVHEREYSDKVAAARAAAPGLRHTVVIDDGSEIGYSGVDYEQAVAEQPDGRDFAPRSPDDVYIVYTGGTTGFPKGVMWRHEDVWRVFGGGIDFATGEYAADEWQQSRQAASGEGVVRLTISPLIHGAAQWAVLGALFRGNTVVLVSAFDPGLIWKLVQRHRIAAMAITGDAMGRPLLDTYRTGGYDASSLRILNSHAALFSQSVKQEFLAAFPDLLITDAIGSSESGFTGFGRVTADSDHSQGPRVNFSAQAILLDEDGNRLSPAPGVVGRVARTGHIPLGYYNDPVKSATIFHEIDGTPYVRADDYARYETDGTVTLLGRGSECINTGGEKVFPEEVETALKSHPDVYDVLVIGLPDERFGQRVGAIVQARPGAQVDIAALDAHTRDRIAGYKTPRGYWLVDEMQRLATGKANYAWAKRYADEHGDAVLTPR</sequence>
<accession>A0ABC8AR08</accession>